<proteinExistence type="predicted"/>
<dbReference type="EMBL" id="JADKFW010000013">
    <property type="protein sequence ID" value="MBK9718753.1"/>
    <property type="molecule type" value="Genomic_DNA"/>
</dbReference>
<dbReference type="AlphaFoldDB" id="A0A9D7XIJ8"/>
<organism evidence="1 2">
    <name type="scientific">Candidatus Defluviibacterium haderslevense</name>
    <dbReference type="NCBI Taxonomy" id="2981993"/>
    <lineage>
        <taxon>Bacteria</taxon>
        <taxon>Pseudomonadati</taxon>
        <taxon>Bacteroidota</taxon>
        <taxon>Saprospiria</taxon>
        <taxon>Saprospirales</taxon>
        <taxon>Saprospiraceae</taxon>
        <taxon>Candidatus Defluviibacterium</taxon>
    </lineage>
</organism>
<sequence length="304" mass="31749">MYRTASRTLTGDPNPVVTIHPGGNKICAGTSSTFTANPRCRNSTVYLFMVNDCDNTKYQKWYSKNLSVTVTDANGCTGTPSRTLTVDPNPVVTITGDNKICAGTSSTFTANPIVGTAPFTYLWSTTATTQSINVSTAGTYSVTVTDANGCTGTASRTLTVDPNPLVTITGGNKICAGTSSTFTANASVGTAPFTYLWSTTATTQSINVSTAGTYSVTVTDANGCTGTASRTLTVDPNPVVTITGDNKICAGTSSTFTANASVGTAPFTYLWSTTATTQSINVSTQEHIVYCNGCKRMYRNCAEH</sequence>
<dbReference type="Proteomes" id="UP000808349">
    <property type="component" value="Unassembled WGS sequence"/>
</dbReference>
<dbReference type="Gene3D" id="2.60.40.740">
    <property type="match status" value="2"/>
</dbReference>
<evidence type="ECO:0000313" key="1">
    <source>
        <dbReference type="EMBL" id="MBK9718753.1"/>
    </source>
</evidence>
<gene>
    <name evidence="1" type="ORF">IPO85_14800</name>
</gene>
<protein>
    <recommendedName>
        <fullName evidence="3">Ig-like domain-containing protein</fullName>
    </recommendedName>
</protein>
<evidence type="ECO:0008006" key="3">
    <source>
        <dbReference type="Google" id="ProtNLM"/>
    </source>
</evidence>
<evidence type="ECO:0000313" key="2">
    <source>
        <dbReference type="Proteomes" id="UP000808349"/>
    </source>
</evidence>
<name>A0A9D7XIJ8_9BACT</name>
<reference evidence="1 2" key="1">
    <citation type="submission" date="2020-10" db="EMBL/GenBank/DDBJ databases">
        <title>Connecting structure to function with the recovery of over 1000 high-quality activated sludge metagenome-assembled genomes encoding full-length rRNA genes using long-read sequencing.</title>
        <authorList>
            <person name="Singleton C.M."/>
            <person name="Petriglieri F."/>
            <person name="Kristensen J.M."/>
            <person name="Kirkegaard R.H."/>
            <person name="Michaelsen T.Y."/>
            <person name="Andersen M.H."/>
            <person name="Karst S.M."/>
            <person name="Dueholm M.S."/>
            <person name="Nielsen P.H."/>
            <person name="Albertsen M."/>
        </authorList>
    </citation>
    <scope>NUCLEOTIDE SEQUENCE [LARGE SCALE GENOMIC DNA]</scope>
    <source>
        <strain evidence="1">Ribe_18-Q3-R11-54_BAT3C.373</strain>
    </source>
</reference>
<accession>A0A9D7XIJ8</accession>
<comment type="caution">
    <text evidence="1">The sequence shown here is derived from an EMBL/GenBank/DDBJ whole genome shotgun (WGS) entry which is preliminary data.</text>
</comment>